<proteinExistence type="predicted"/>
<accession>A0A0L6JHN8</accession>
<sequence>MIVVVRNCVIEYTIISQTLNSDFYIKFVIFVKSLFLLFFYITFYIFLHELLSIIAASTSLWTGAISFFSIDSMSRSAAILATWAKKHLPL</sequence>
<dbReference type="AlphaFoldDB" id="A0A0L6JHN8"/>
<name>A0A0L6JHN8_9FIRM</name>
<protein>
    <submittedName>
        <fullName evidence="2">Uncharacterized protein</fullName>
    </submittedName>
</protein>
<evidence type="ECO:0000313" key="3">
    <source>
        <dbReference type="Proteomes" id="UP000036923"/>
    </source>
</evidence>
<dbReference type="Proteomes" id="UP000036923">
    <property type="component" value="Unassembled WGS sequence"/>
</dbReference>
<keyword evidence="1" id="KW-0472">Membrane</keyword>
<dbReference type="EMBL" id="LGTC01000001">
    <property type="protein sequence ID" value="KNY25210.1"/>
    <property type="molecule type" value="Genomic_DNA"/>
</dbReference>
<feature type="transmembrane region" description="Helical" evidence="1">
    <location>
        <begin position="53"/>
        <end position="70"/>
    </location>
</feature>
<keyword evidence="3" id="KW-1185">Reference proteome</keyword>
<organism evidence="2 3">
    <name type="scientific">Pseudobacteroides cellulosolvens ATCC 35603 = DSM 2933</name>
    <dbReference type="NCBI Taxonomy" id="398512"/>
    <lineage>
        <taxon>Bacteria</taxon>
        <taxon>Bacillati</taxon>
        <taxon>Bacillota</taxon>
        <taxon>Clostridia</taxon>
        <taxon>Eubacteriales</taxon>
        <taxon>Oscillospiraceae</taxon>
        <taxon>Pseudobacteroides</taxon>
    </lineage>
</organism>
<comment type="caution">
    <text evidence="2">The sequence shown here is derived from an EMBL/GenBank/DDBJ whole genome shotgun (WGS) entry which is preliminary data.</text>
</comment>
<evidence type="ECO:0000256" key="1">
    <source>
        <dbReference type="SAM" id="Phobius"/>
    </source>
</evidence>
<reference evidence="3" key="1">
    <citation type="submission" date="2015-07" db="EMBL/GenBank/DDBJ databases">
        <title>Near-Complete Genome Sequence of the Cellulolytic Bacterium Bacteroides (Pseudobacteroides) cellulosolvens ATCC 35603.</title>
        <authorList>
            <person name="Dassa B."/>
            <person name="Utturkar S.M."/>
            <person name="Klingeman D.M."/>
            <person name="Hurt R.A."/>
            <person name="Keller M."/>
            <person name="Xu J."/>
            <person name="Reddy Y.H.K."/>
            <person name="Borovok I."/>
            <person name="Grinberg I.R."/>
            <person name="Lamed R."/>
            <person name="Zhivin O."/>
            <person name="Bayer E.A."/>
            <person name="Brown S.D."/>
        </authorList>
    </citation>
    <scope>NUCLEOTIDE SEQUENCE [LARGE SCALE GENOMIC DNA]</scope>
    <source>
        <strain evidence="3">DSM 2933</strain>
    </source>
</reference>
<feature type="transmembrane region" description="Helical" evidence="1">
    <location>
        <begin position="23"/>
        <end position="47"/>
    </location>
</feature>
<keyword evidence="1" id="KW-1133">Transmembrane helix</keyword>
<keyword evidence="1" id="KW-0812">Transmembrane</keyword>
<evidence type="ECO:0000313" key="2">
    <source>
        <dbReference type="EMBL" id="KNY25210.1"/>
    </source>
</evidence>
<gene>
    <name evidence="2" type="ORF">Bccel_0467</name>
</gene>